<dbReference type="Proteomes" id="UP001526426">
    <property type="component" value="Unassembled WGS sequence"/>
</dbReference>
<feature type="domain" description="AB hydrolase-1" evidence="1">
    <location>
        <begin position="29"/>
        <end position="260"/>
    </location>
</feature>
<reference evidence="2 3" key="1">
    <citation type="submission" date="2021-08" db="EMBL/GenBank/DDBJ databases">
        <title>Draft genome sequence of Spirulina subsalsa with high tolerance to salinity and hype-accumulation of phycocyanin.</title>
        <authorList>
            <person name="Pei H."/>
            <person name="Jiang L."/>
        </authorList>
    </citation>
    <scope>NUCLEOTIDE SEQUENCE [LARGE SCALE GENOMIC DNA]</scope>
    <source>
        <strain evidence="2 3">FACHB-351</strain>
    </source>
</reference>
<evidence type="ECO:0000313" key="2">
    <source>
        <dbReference type="EMBL" id="MCW6035735.1"/>
    </source>
</evidence>
<organism evidence="2 3">
    <name type="scientific">Spirulina subsalsa FACHB-351</name>
    <dbReference type="NCBI Taxonomy" id="234711"/>
    <lineage>
        <taxon>Bacteria</taxon>
        <taxon>Bacillati</taxon>
        <taxon>Cyanobacteriota</taxon>
        <taxon>Cyanophyceae</taxon>
        <taxon>Spirulinales</taxon>
        <taxon>Spirulinaceae</taxon>
        <taxon>Spirulina</taxon>
    </lineage>
</organism>
<dbReference type="PRINTS" id="PR00412">
    <property type="entry name" value="EPOXHYDRLASE"/>
</dbReference>
<keyword evidence="3" id="KW-1185">Reference proteome</keyword>
<dbReference type="SUPFAM" id="SSF53474">
    <property type="entry name" value="alpha/beta-Hydrolases"/>
    <property type="match status" value="1"/>
</dbReference>
<sequence>MITKESISVGSLDWFYRKVQAEQETDKAPVVLLHGIPSQSYSWRWLMPALAEQGRDAIAPDWIGHGFSAKPDKRDFAYTPDAYIQALSDLLDALEIQTCSLAVQGFLGSVGLQFALRHSDRLERLIIFNTPLSPSAKLPWKMQQWGIPLVGDMLTQDPLLIDRTLEGGSGFQIADDDLDIYRRPFLQTSSTGRSLVATIKNLQLPQATAEIADGLKTWRKPTQIIWGMLDPWLDSAMVEPFASQSNVEWVKLPEAKHYPQEHWGEEIEPDLVTFLRRQFV</sequence>
<dbReference type="PANTHER" id="PTHR43194:SF2">
    <property type="entry name" value="PEROXISOMAL MEMBRANE PROTEIN LPX1"/>
    <property type="match status" value="1"/>
</dbReference>
<keyword evidence="2" id="KW-0378">Hydrolase</keyword>
<dbReference type="RefSeq" id="WP_265263450.1">
    <property type="nucleotide sequence ID" value="NZ_JAIHOM010000019.1"/>
</dbReference>
<proteinExistence type="predicted"/>
<evidence type="ECO:0000259" key="1">
    <source>
        <dbReference type="Pfam" id="PF00561"/>
    </source>
</evidence>
<dbReference type="InterPro" id="IPR000073">
    <property type="entry name" value="AB_hydrolase_1"/>
</dbReference>
<dbReference type="GO" id="GO:0016787">
    <property type="term" value="F:hydrolase activity"/>
    <property type="evidence" value="ECO:0007669"/>
    <property type="project" value="UniProtKB-KW"/>
</dbReference>
<dbReference type="Gene3D" id="3.40.50.1820">
    <property type="entry name" value="alpha/beta hydrolase"/>
    <property type="match status" value="1"/>
</dbReference>
<accession>A0ABT3L2K0</accession>
<dbReference type="InterPro" id="IPR029058">
    <property type="entry name" value="AB_hydrolase_fold"/>
</dbReference>
<dbReference type="Pfam" id="PF00561">
    <property type="entry name" value="Abhydrolase_1"/>
    <property type="match status" value="1"/>
</dbReference>
<name>A0ABT3L2K0_9CYAN</name>
<protein>
    <submittedName>
        <fullName evidence="2">Alpha/beta fold hydrolase</fullName>
    </submittedName>
</protein>
<evidence type="ECO:0000313" key="3">
    <source>
        <dbReference type="Proteomes" id="UP001526426"/>
    </source>
</evidence>
<dbReference type="EMBL" id="JAIHOM010000019">
    <property type="protein sequence ID" value="MCW6035735.1"/>
    <property type="molecule type" value="Genomic_DNA"/>
</dbReference>
<dbReference type="InterPro" id="IPR000639">
    <property type="entry name" value="Epox_hydrolase-like"/>
</dbReference>
<dbReference type="PANTHER" id="PTHR43194">
    <property type="entry name" value="HYDROLASE ALPHA/BETA FOLD FAMILY"/>
    <property type="match status" value="1"/>
</dbReference>
<gene>
    <name evidence="2" type="ORF">K4A83_05535</name>
</gene>
<dbReference type="InterPro" id="IPR050228">
    <property type="entry name" value="Carboxylesterase_BioH"/>
</dbReference>
<comment type="caution">
    <text evidence="2">The sequence shown here is derived from an EMBL/GenBank/DDBJ whole genome shotgun (WGS) entry which is preliminary data.</text>
</comment>